<dbReference type="PANTHER" id="PTHR47683:SF2">
    <property type="entry name" value="RNA-BINDING S4 DOMAIN-CONTAINING PROTEIN"/>
    <property type="match status" value="1"/>
</dbReference>
<dbReference type="FunFam" id="3.10.290.10:FF:000003">
    <property type="entry name" value="Pseudouridine synthase"/>
    <property type="match status" value="1"/>
</dbReference>
<accession>A0A366EHL7</accession>
<dbReference type="Proteomes" id="UP000252254">
    <property type="component" value="Unassembled WGS sequence"/>
</dbReference>
<evidence type="ECO:0000256" key="5">
    <source>
        <dbReference type="RuleBase" id="RU003887"/>
    </source>
</evidence>
<evidence type="ECO:0000256" key="1">
    <source>
        <dbReference type="ARBA" id="ARBA00008348"/>
    </source>
</evidence>
<reference evidence="7 8" key="1">
    <citation type="submission" date="2018-06" db="EMBL/GenBank/DDBJ databases">
        <title>Genomic Encyclopedia of Type Strains, Phase IV (KMG-IV): sequencing the most valuable type-strain genomes for metagenomic binning, comparative biology and taxonomic classification.</title>
        <authorList>
            <person name="Goeker M."/>
        </authorList>
    </citation>
    <scope>NUCLEOTIDE SEQUENCE [LARGE SCALE GENOMIC DNA]</scope>
    <source>
        <strain evidence="7 8">DSM 15140</strain>
    </source>
</reference>
<dbReference type="InterPro" id="IPR000748">
    <property type="entry name" value="PsdUridine_synth_RsuA/RluB/E/F"/>
</dbReference>
<dbReference type="Gene3D" id="3.30.70.580">
    <property type="entry name" value="Pseudouridine synthase I, catalytic domain, N-terminal subdomain"/>
    <property type="match status" value="1"/>
</dbReference>
<keyword evidence="2 4" id="KW-0694">RNA-binding</keyword>
<dbReference type="Gene3D" id="3.10.290.10">
    <property type="entry name" value="RNA-binding S4 domain"/>
    <property type="match status" value="1"/>
</dbReference>
<proteinExistence type="inferred from homology"/>
<dbReference type="CDD" id="cd00165">
    <property type="entry name" value="S4"/>
    <property type="match status" value="1"/>
</dbReference>
<evidence type="ECO:0000256" key="4">
    <source>
        <dbReference type="PROSITE-ProRule" id="PRU00182"/>
    </source>
</evidence>
<gene>
    <name evidence="7" type="ORF">DES48_101233</name>
</gene>
<dbReference type="InterPro" id="IPR018496">
    <property type="entry name" value="PsdUridine_synth_RsuA/RluB_CS"/>
</dbReference>
<keyword evidence="3 5" id="KW-0413">Isomerase</keyword>
<evidence type="ECO:0000313" key="7">
    <source>
        <dbReference type="EMBL" id="RBP01496.1"/>
    </source>
</evidence>
<dbReference type="InterPro" id="IPR006145">
    <property type="entry name" value="PsdUridine_synth_RsuA/RluA"/>
</dbReference>
<dbReference type="PANTHER" id="PTHR47683">
    <property type="entry name" value="PSEUDOURIDINE SYNTHASE FAMILY PROTEIN-RELATED"/>
    <property type="match status" value="1"/>
</dbReference>
<dbReference type="CDD" id="cd02870">
    <property type="entry name" value="PseudoU_synth_RsuA_like"/>
    <property type="match status" value="1"/>
</dbReference>
<dbReference type="InterPro" id="IPR020094">
    <property type="entry name" value="TruA/RsuA/RluB/E/F_N"/>
</dbReference>
<dbReference type="Gene3D" id="3.30.70.1560">
    <property type="entry name" value="Alpha-L RNA-binding motif"/>
    <property type="match status" value="1"/>
</dbReference>
<dbReference type="SUPFAM" id="SSF55174">
    <property type="entry name" value="Alpha-L RNA-binding motif"/>
    <property type="match status" value="1"/>
</dbReference>
<evidence type="ECO:0000256" key="2">
    <source>
        <dbReference type="ARBA" id="ARBA00022884"/>
    </source>
</evidence>
<name>A0A366EHL7_9BACI</name>
<dbReference type="GO" id="GO:0005829">
    <property type="term" value="C:cytosol"/>
    <property type="evidence" value="ECO:0007669"/>
    <property type="project" value="UniProtKB-ARBA"/>
</dbReference>
<dbReference type="STRING" id="200904.GCA_900168775_02084"/>
<dbReference type="InterPro" id="IPR002942">
    <property type="entry name" value="S4_RNA-bd"/>
</dbReference>
<protein>
    <recommendedName>
        <fullName evidence="5">Pseudouridine synthase</fullName>
        <ecNumber evidence="5">5.4.99.-</ecNumber>
    </recommendedName>
</protein>
<feature type="domain" description="RNA-binding S4" evidence="6">
    <location>
        <begin position="39"/>
        <end position="96"/>
    </location>
</feature>
<evidence type="ECO:0000259" key="6">
    <source>
        <dbReference type="SMART" id="SM00363"/>
    </source>
</evidence>
<dbReference type="InterPro" id="IPR050343">
    <property type="entry name" value="RsuA_PseudoU_synthase"/>
</dbReference>
<dbReference type="NCBIfam" id="TIGR00093">
    <property type="entry name" value="pseudouridine synthase"/>
    <property type="match status" value="1"/>
</dbReference>
<dbReference type="AlphaFoldDB" id="A0A366EHL7"/>
<dbReference type="InterPro" id="IPR020103">
    <property type="entry name" value="PsdUridine_synth_cat_dom_sf"/>
</dbReference>
<dbReference type="Pfam" id="PF00849">
    <property type="entry name" value="PseudoU_synth_2"/>
    <property type="match status" value="1"/>
</dbReference>
<comment type="caution">
    <text evidence="7">The sequence shown here is derived from an EMBL/GenBank/DDBJ whole genome shotgun (WGS) entry which is preliminary data.</text>
</comment>
<dbReference type="EC" id="5.4.99.-" evidence="5"/>
<dbReference type="SMART" id="SM00363">
    <property type="entry name" value="S4"/>
    <property type="match status" value="1"/>
</dbReference>
<dbReference type="PROSITE" id="PS01149">
    <property type="entry name" value="PSI_RSU"/>
    <property type="match status" value="1"/>
</dbReference>
<comment type="similarity">
    <text evidence="1 5">Belongs to the pseudouridine synthase RsuA family.</text>
</comment>
<dbReference type="FunFam" id="3.30.70.580:FF:000005">
    <property type="entry name" value="Pseudouridine synthase"/>
    <property type="match status" value="1"/>
</dbReference>
<dbReference type="SUPFAM" id="SSF55120">
    <property type="entry name" value="Pseudouridine synthase"/>
    <property type="match status" value="1"/>
</dbReference>
<dbReference type="InterPro" id="IPR036986">
    <property type="entry name" value="S4_RNA-bd_sf"/>
</dbReference>
<dbReference type="PROSITE" id="PS50889">
    <property type="entry name" value="S4"/>
    <property type="match status" value="1"/>
</dbReference>
<evidence type="ECO:0000313" key="8">
    <source>
        <dbReference type="Proteomes" id="UP000252254"/>
    </source>
</evidence>
<dbReference type="GO" id="GO:0120159">
    <property type="term" value="F:rRNA pseudouridine synthase activity"/>
    <property type="evidence" value="ECO:0007669"/>
    <property type="project" value="UniProtKB-ARBA"/>
</dbReference>
<keyword evidence="8" id="KW-1185">Reference proteome</keyword>
<dbReference type="Pfam" id="PF01479">
    <property type="entry name" value="S4"/>
    <property type="match status" value="1"/>
</dbReference>
<dbReference type="FunFam" id="3.30.70.1560:FF:000001">
    <property type="entry name" value="Pseudouridine synthase"/>
    <property type="match status" value="1"/>
</dbReference>
<dbReference type="GO" id="GO:0003723">
    <property type="term" value="F:RNA binding"/>
    <property type="evidence" value="ECO:0007669"/>
    <property type="project" value="UniProtKB-KW"/>
</dbReference>
<organism evidence="7 8">
    <name type="scientific">Paraliobacillus ryukyuensis</name>
    <dbReference type="NCBI Taxonomy" id="200904"/>
    <lineage>
        <taxon>Bacteria</taxon>
        <taxon>Bacillati</taxon>
        <taxon>Bacillota</taxon>
        <taxon>Bacilli</taxon>
        <taxon>Bacillales</taxon>
        <taxon>Bacillaceae</taxon>
        <taxon>Paraliobacillus</taxon>
    </lineage>
</organism>
<dbReference type="GO" id="GO:0000455">
    <property type="term" value="P:enzyme-directed rRNA pseudouridine synthesis"/>
    <property type="evidence" value="ECO:0007669"/>
    <property type="project" value="UniProtKB-ARBA"/>
</dbReference>
<dbReference type="InterPro" id="IPR042092">
    <property type="entry name" value="PsdUridine_s_RsuA/RluB/E/F_cat"/>
</dbReference>
<dbReference type="EMBL" id="QNRI01000001">
    <property type="protein sequence ID" value="RBP01496.1"/>
    <property type="molecule type" value="Genomic_DNA"/>
</dbReference>
<evidence type="ECO:0000256" key="3">
    <source>
        <dbReference type="ARBA" id="ARBA00023235"/>
    </source>
</evidence>
<sequence>MHGALTKKLALLFCFRVSGRIYICKTEGYSDVIMTNKLERLQKVIAQSGVTSRRKAETLIEEGKVKVNGKVVSQMGTKVSSTDKIEVNGIPLEKEKPAYYMLYKPRGVISSVKDDKDRKVVLDFLPGIDQRLYPVGRLDYDTSGIILLTNDGEFAQLLMHPSHEIDKVYVAKVRGIPTSDDLKMLRKGVHHEGEKLKAVHVKVLSTDKTKQTAIVQLTLHQGKNRQVRRMFEAINHPVSKLKREQYSFLTLQGLQPGEYRELTPHEINQLRQEAKKEK</sequence>